<dbReference type="Proteomes" id="UP000193144">
    <property type="component" value="Unassembled WGS sequence"/>
</dbReference>
<keyword evidence="4" id="KW-1185">Reference proteome</keyword>
<evidence type="ECO:0000313" key="4">
    <source>
        <dbReference type="Proteomes" id="UP000193144"/>
    </source>
</evidence>
<name>A0A1Y2ABI7_9PLEO</name>
<feature type="region of interest" description="Disordered" evidence="1">
    <location>
        <begin position="197"/>
        <end position="248"/>
    </location>
</feature>
<evidence type="ECO:0000256" key="1">
    <source>
        <dbReference type="SAM" id="MobiDB-lite"/>
    </source>
</evidence>
<organism evidence="3 4">
    <name type="scientific">Clohesyomyces aquaticus</name>
    <dbReference type="NCBI Taxonomy" id="1231657"/>
    <lineage>
        <taxon>Eukaryota</taxon>
        <taxon>Fungi</taxon>
        <taxon>Dikarya</taxon>
        <taxon>Ascomycota</taxon>
        <taxon>Pezizomycotina</taxon>
        <taxon>Dothideomycetes</taxon>
        <taxon>Pleosporomycetidae</taxon>
        <taxon>Pleosporales</taxon>
        <taxon>Lindgomycetaceae</taxon>
        <taxon>Clohesyomyces</taxon>
    </lineage>
</organism>
<dbReference type="EMBL" id="MCFA01000001">
    <property type="protein sequence ID" value="ORY19854.1"/>
    <property type="molecule type" value="Genomic_DNA"/>
</dbReference>
<dbReference type="AlphaFoldDB" id="A0A1Y2ABI7"/>
<feature type="signal peptide" evidence="2">
    <location>
        <begin position="1"/>
        <end position="19"/>
    </location>
</feature>
<dbReference type="Gene3D" id="2.70.50.70">
    <property type="match status" value="1"/>
</dbReference>
<evidence type="ECO:0000256" key="2">
    <source>
        <dbReference type="SAM" id="SignalP"/>
    </source>
</evidence>
<evidence type="ECO:0008006" key="5">
    <source>
        <dbReference type="Google" id="ProtNLM"/>
    </source>
</evidence>
<reference evidence="3 4" key="1">
    <citation type="submission" date="2016-07" db="EMBL/GenBank/DDBJ databases">
        <title>Pervasive Adenine N6-methylation of Active Genes in Fungi.</title>
        <authorList>
            <consortium name="DOE Joint Genome Institute"/>
            <person name="Mondo S.J."/>
            <person name="Dannebaum R.O."/>
            <person name="Kuo R.C."/>
            <person name="Labutti K."/>
            <person name="Haridas S."/>
            <person name="Kuo A."/>
            <person name="Salamov A."/>
            <person name="Ahrendt S.R."/>
            <person name="Lipzen A."/>
            <person name="Sullivan W."/>
            <person name="Andreopoulos W.B."/>
            <person name="Clum A."/>
            <person name="Lindquist E."/>
            <person name="Daum C."/>
            <person name="Ramamoorthy G.K."/>
            <person name="Gryganskyi A."/>
            <person name="Culley D."/>
            <person name="Magnuson J.K."/>
            <person name="James T.Y."/>
            <person name="O'Malley M.A."/>
            <person name="Stajich J.E."/>
            <person name="Spatafora J.W."/>
            <person name="Visel A."/>
            <person name="Grigoriev I.V."/>
        </authorList>
    </citation>
    <scope>NUCLEOTIDE SEQUENCE [LARGE SCALE GENOMIC DNA]</scope>
    <source>
        <strain evidence="3 4">CBS 115471</strain>
    </source>
</reference>
<dbReference type="STRING" id="1231657.A0A1Y2ABI7"/>
<sequence length="329" mass="33470">MSFRSAFVAATAFLASANAHIIMAKPVPYSVDKIDSSPISASQFPCKSQNGFTVSTMNSMAVGEKQTVSFKGTAVHGGGSCQLSVTTDTEPNANSKFKVIMSIEGGCPGVSDKTNEYDFTLPASIPNGKATFAWTWFSKLSGAPELYMNCAPIEVTGGASDSSKFDELPDLFVANINNGCLSPPNKAVQFPNPGAQAQMGNTNDLAPPTGNCGATGNTPPAVSSAVGGSPSAAPPTAPPAAGTGAPTIPTAPAAGGGATCTQNGAVVCNGANQFGLCNNGNVVWQDVAAGTTCSNGTIQKRAAVFHRNLRGRHPHPRVVVPGKEFSSSN</sequence>
<feature type="compositionally biased region" description="Low complexity" evidence="1">
    <location>
        <begin position="239"/>
        <end position="248"/>
    </location>
</feature>
<dbReference type="PANTHER" id="PTHR36182">
    <property type="entry name" value="PROTEIN, PUTATIVE (AFU_ORTHOLOGUE AFUA_6G10930)-RELATED"/>
    <property type="match status" value="1"/>
</dbReference>
<gene>
    <name evidence="3" type="ORF">BCR34DRAFT_471561</name>
</gene>
<evidence type="ECO:0000313" key="3">
    <source>
        <dbReference type="EMBL" id="ORY19854.1"/>
    </source>
</evidence>
<feature type="chain" id="PRO_5013005552" description="Lytic polysaccharide monooxygenase" evidence="2">
    <location>
        <begin position="20"/>
        <end position="329"/>
    </location>
</feature>
<dbReference type="PANTHER" id="PTHR36182:SF2">
    <property type="entry name" value="LYTIC POLYSACCHARIDE MONOOXYGENASE"/>
    <property type="match status" value="1"/>
</dbReference>
<dbReference type="OrthoDB" id="2342176at2759"/>
<feature type="compositionally biased region" description="Low complexity" evidence="1">
    <location>
        <begin position="219"/>
        <end position="231"/>
    </location>
</feature>
<keyword evidence="2" id="KW-0732">Signal</keyword>
<protein>
    <recommendedName>
        <fullName evidence="5">Lytic polysaccharide monooxygenase</fullName>
    </recommendedName>
</protein>
<proteinExistence type="predicted"/>
<accession>A0A1Y2ABI7</accession>
<comment type="caution">
    <text evidence="3">The sequence shown here is derived from an EMBL/GenBank/DDBJ whole genome shotgun (WGS) entry which is preliminary data.</text>
</comment>